<reference evidence="2" key="1">
    <citation type="journal article" date="2022" name="Mol. Ecol. Resour.">
        <title>The genomes of chicory, endive, great burdock and yacon provide insights into Asteraceae palaeo-polyploidization history and plant inulin production.</title>
        <authorList>
            <person name="Fan W."/>
            <person name="Wang S."/>
            <person name="Wang H."/>
            <person name="Wang A."/>
            <person name="Jiang F."/>
            <person name="Liu H."/>
            <person name="Zhao H."/>
            <person name="Xu D."/>
            <person name="Zhang Y."/>
        </authorList>
    </citation>
    <scope>NUCLEOTIDE SEQUENCE [LARGE SCALE GENOMIC DNA]</scope>
    <source>
        <strain evidence="2">cv. Yunnan</strain>
    </source>
</reference>
<name>A0ACB9JH18_9ASTR</name>
<dbReference type="EMBL" id="CM042021">
    <property type="protein sequence ID" value="KAI3819585.1"/>
    <property type="molecule type" value="Genomic_DNA"/>
</dbReference>
<reference evidence="1 2" key="2">
    <citation type="journal article" date="2022" name="Mol. Ecol. Resour.">
        <title>The genomes of chicory, endive, great burdock and yacon provide insights into Asteraceae paleo-polyploidization history and plant inulin production.</title>
        <authorList>
            <person name="Fan W."/>
            <person name="Wang S."/>
            <person name="Wang H."/>
            <person name="Wang A."/>
            <person name="Jiang F."/>
            <person name="Liu H."/>
            <person name="Zhao H."/>
            <person name="Xu D."/>
            <person name="Zhang Y."/>
        </authorList>
    </citation>
    <scope>NUCLEOTIDE SEQUENCE [LARGE SCALE GENOMIC DNA]</scope>
    <source>
        <strain evidence="2">cv. Yunnan</strain>
        <tissue evidence="1">Leaves</tissue>
    </source>
</reference>
<keyword evidence="2" id="KW-1185">Reference proteome</keyword>
<organism evidence="1 2">
    <name type="scientific">Smallanthus sonchifolius</name>
    <dbReference type="NCBI Taxonomy" id="185202"/>
    <lineage>
        <taxon>Eukaryota</taxon>
        <taxon>Viridiplantae</taxon>
        <taxon>Streptophyta</taxon>
        <taxon>Embryophyta</taxon>
        <taxon>Tracheophyta</taxon>
        <taxon>Spermatophyta</taxon>
        <taxon>Magnoliopsida</taxon>
        <taxon>eudicotyledons</taxon>
        <taxon>Gunneridae</taxon>
        <taxon>Pentapetalae</taxon>
        <taxon>asterids</taxon>
        <taxon>campanulids</taxon>
        <taxon>Asterales</taxon>
        <taxon>Asteraceae</taxon>
        <taxon>Asteroideae</taxon>
        <taxon>Heliantheae alliance</taxon>
        <taxon>Millerieae</taxon>
        <taxon>Smallanthus</taxon>
    </lineage>
</organism>
<evidence type="ECO:0000313" key="2">
    <source>
        <dbReference type="Proteomes" id="UP001056120"/>
    </source>
</evidence>
<gene>
    <name evidence="1" type="ORF">L1987_13426</name>
</gene>
<protein>
    <submittedName>
        <fullName evidence="1">Uncharacterized protein</fullName>
    </submittedName>
</protein>
<proteinExistence type="predicted"/>
<dbReference type="Proteomes" id="UP001056120">
    <property type="component" value="Linkage Group LG04"/>
</dbReference>
<accession>A0ACB9JH18</accession>
<sequence>MDTLLVSVKKTEHRPLVSPDLARETATATTTLATTINTKVIMELMEAERKEAEEMEASVAVEKESTTVVALLAIREAQSSSSGVDSNPFSVISCSKCLGLKLEISKLQDKLEPLTMAAHNYKENEKRFKESVETLKKEKCEYSLQISEQQVHLDIAYRGLEKRNNEINKLQNEILQLK</sequence>
<comment type="caution">
    <text evidence="1">The sequence shown here is derived from an EMBL/GenBank/DDBJ whole genome shotgun (WGS) entry which is preliminary data.</text>
</comment>
<evidence type="ECO:0000313" key="1">
    <source>
        <dbReference type="EMBL" id="KAI3819585.1"/>
    </source>
</evidence>